<dbReference type="PANTHER" id="PTHR23236:SF119">
    <property type="entry name" value="NUCLEAR RNA-BINDING PROTEIN SART-3"/>
    <property type="match status" value="1"/>
</dbReference>
<feature type="region of interest" description="Disordered" evidence="4">
    <location>
        <begin position="680"/>
        <end position="717"/>
    </location>
</feature>
<dbReference type="AlphaFoldDB" id="C5M0M9"/>
<dbReference type="GO" id="GO:0003723">
    <property type="term" value="F:RNA binding"/>
    <property type="evidence" value="ECO:0007669"/>
    <property type="project" value="UniProtKB-UniRule"/>
</dbReference>
<evidence type="ECO:0000256" key="2">
    <source>
        <dbReference type="ARBA" id="ARBA00022884"/>
    </source>
</evidence>
<dbReference type="InterPro" id="IPR000504">
    <property type="entry name" value="RRM_dom"/>
</dbReference>
<dbReference type="SUPFAM" id="SSF54928">
    <property type="entry name" value="RNA-binding domain, RBD"/>
    <property type="match status" value="3"/>
</dbReference>
<protein>
    <submittedName>
        <fullName evidence="6">Nucleolin, putative</fullName>
    </submittedName>
</protein>
<feature type="region of interest" description="Disordered" evidence="4">
    <location>
        <begin position="1"/>
        <end position="250"/>
    </location>
</feature>
<organism evidence="7">
    <name type="scientific">Perkinsus marinus (strain ATCC 50983 / TXsc)</name>
    <dbReference type="NCBI Taxonomy" id="423536"/>
    <lineage>
        <taxon>Eukaryota</taxon>
        <taxon>Sar</taxon>
        <taxon>Alveolata</taxon>
        <taxon>Perkinsozoa</taxon>
        <taxon>Perkinsea</taxon>
        <taxon>Perkinsida</taxon>
        <taxon>Perkinsidae</taxon>
        <taxon>Perkinsus</taxon>
    </lineage>
</organism>
<keyword evidence="2 3" id="KW-0694">RNA-binding</keyword>
<dbReference type="CDD" id="cd00590">
    <property type="entry name" value="RRM_SF"/>
    <property type="match status" value="3"/>
</dbReference>
<dbReference type="InterPro" id="IPR035979">
    <property type="entry name" value="RBD_domain_sf"/>
</dbReference>
<reference evidence="6 7" key="1">
    <citation type="submission" date="2008-07" db="EMBL/GenBank/DDBJ databases">
        <authorList>
            <person name="El-Sayed N."/>
            <person name="Caler E."/>
            <person name="Inman J."/>
            <person name="Amedeo P."/>
            <person name="Hass B."/>
            <person name="Wortman J."/>
        </authorList>
    </citation>
    <scope>NUCLEOTIDE SEQUENCE [LARGE SCALE GENOMIC DNA]</scope>
    <source>
        <strain evidence="7">ATCC 50983 / TXsc</strain>
    </source>
</reference>
<dbReference type="InterPro" id="IPR012677">
    <property type="entry name" value="Nucleotide-bd_a/b_plait_sf"/>
</dbReference>
<evidence type="ECO:0000256" key="4">
    <source>
        <dbReference type="SAM" id="MobiDB-lite"/>
    </source>
</evidence>
<feature type="domain" description="RRM" evidence="5">
    <location>
        <begin position="383"/>
        <end position="462"/>
    </location>
</feature>
<feature type="compositionally biased region" description="Basic and acidic residues" evidence="4">
    <location>
        <begin position="33"/>
        <end position="45"/>
    </location>
</feature>
<proteinExistence type="predicted"/>
<dbReference type="Pfam" id="PF00076">
    <property type="entry name" value="RRM_1"/>
    <property type="match status" value="3"/>
</dbReference>
<evidence type="ECO:0000313" key="6">
    <source>
        <dbReference type="EMBL" id="EEQ97387.1"/>
    </source>
</evidence>
<dbReference type="SMART" id="SM00360">
    <property type="entry name" value="RRM"/>
    <property type="match status" value="3"/>
</dbReference>
<feature type="compositionally biased region" description="Basic and acidic residues" evidence="4">
    <location>
        <begin position="192"/>
        <end position="224"/>
    </location>
</feature>
<accession>C5M0M9</accession>
<keyword evidence="7" id="KW-1185">Reference proteome</keyword>
<dbReference type="InParanoid" id="C5M0M9"/>
<feature type="compositionally biased region" description="Basic and acidic residues" evidence="4">
    <location>
        <begin position="161"/>
        <end position="182"/>
    </location>
</feature>
<keyword evidence="1" id="KW-0677">Repeat</keyword>
<dbReference type="PANTHER" id="PTHR23236">
    <property type="entry name" value="EUKARYOTIC TRANSLATION INITIATION FACTOR 4B/4H"/>
    <property type="match status" value="1"/>
</dbReference>
<feature type="domain" description="RRM" evidence="5">
    <location>
        <begin position="282"/>
        <end position="363"/>
    </location>
</feature>
<dbReference type="RefSeq" id="XP_002764670.1">
    <property type="nucleotide sequence ID" value="XM_002764624.1"/>
</dbReference>
<feature type="region of interest" description="Disordered" evidence="4">
    <location>
        <begin position="557"/>
        <end position="654"/>
    </location>
</feature>
<gene>
    <name evidence="6" type="ORF">Pmar_PMAR029110</name>
</gene>
<dbReference type="OrthoDB" id="439808at2759"/>
<evidence type="ECO:0000256" key="3">
    <source>
        <dbReference type="PROSITE-ProRule" id="PRU00176"/>
    </source>
</evidence>
<feature type="compositionally biased region" description="Low complexity" evidence="4">
    <location>
        <begin position="567"/>
        <end position="580"/>
    </location>
</feature>
<dbReference type="PROSITE" id="PS50102">
    <property type="entry name" value="RRM"/>
    <property type="match status" value="3"/>
</dbReference>
<dbReference type="EMBL" id="GG687161">
    <property type="protein sequence ID" value="EEQ97387.1"/>
    <property type="molecule type" value="Genomic_DNA"/>
</dbReference>
<feature type="compositionally biased region" description="Polar residues" evidence="4">
    <location>
        <begin position="1"/>
        <end position="11"/>
    </location>
</feature>
<evidence type="ECO:0000256" key="1">
    <source>
        <dbReference type="ARBA" id="ARBA00022737"/>
    </source>
</evidence>
<dbReference type="Proteomes" id="UP000007800">
    <property type="component" value="Unassembled WGS sequence"/>
</dbReference>
<dbReference type="OMA" id="PYIEART"/>
<feature type="compositionally biased region" description="Basic and acidic residues" evidence="4">
    <location>
        <begin position="707"/>
        <end position="717"/>
    </location>
</feature>
<feature type="domain" description="RRM" evidence="5">
    <location>
        <begin position="478"/>
        <end position="555"/>
    </location>
</feature>
<feature type="compositionally biased region" description="Basic and acidic residues" evidence="4">
    <location>
        <begin position="138"/>
        <end position="149"/>
    </location>
</feature>
<sequence length="717" mass="81155">MAPPRDQQSNRRAVRLSGRTSEEGSSRSPTSKRSREEDKDEDQHTSTRSRRHQSGDSRIGVTLTPAATPSLLGQDRKRRTSSSSSREAISNEEYDDGSGDSRRHIRPRRAVLKDSQEEDRDREEEGPRDGQSWYKQGSGDDKGDREGDKRPKHSGGIHASYEAHIDHRGSHGDGQRIEEESRRGRRQRDRSRHPSREGSRWYDDRDAAESPRRARSRDGRRDDLDASTAHSHRYHRSRGREDPNDDDGEEWYATGKSRVITIATPWLISHYCAQVGVKEGRLRVWVGSLPNAISDDEFYDIMSRYGEVEGMKLVALKGFAYVKYRDEESADAAVKILNGEVLDIAGDKSEHVGLKTKVDYVEDMEYLHHPYKPSMDKKPDIVHTLFVGNLPVEVTEQDIRQFFERDPSISIEQVALRRGSYKQMCYAHIRFAGDDDAEKVVAEFAGDKIIGRNRVRLDWAQDKHMQVKKNEYLRGATPRIYIGNLHDGMSEDAIRDALQEAFGTVVAMKLHRDRNGALAYGYVTFEDNHTAERAVDEIPNIRIANSSIRADFAKLLEPRRTPPPPAAGARPNMVGQQPQLLGGGYGQQQGGEFDPSVASMYAAGGQPPPPPPPPFEGDNAYAPLNKSANRQERRYGSTTGSDRSPSIERDTNVSWTVPEEFLEAHDEDHPYCSDSDYYYGTPYIKDTTPRPLPSPATLTNERSRRRRTEERSPGRHH</sequence>
<feature type="compositionally biased region" description="Pro residues" evidence="4">
    <location>
        <begin position="606"/>
        <end position="615"/>
    </location>
</feature>
<name>C5M0M9_PERM5</name>
<dbReference type="Gene3D" id="3.30.70.330">
    <property type="match status" value="3"/>
</dbReference>
<evidence type="ECO:0000259" key="5">
    <source>
        <dbReference type="PROSITE" id="PS50102"/>
    </source>
</evidence>
<dbReference type="GeneID" id="9054867"/>
<evidence type="ECO:0000313" key="7">
    <source>
        <dbReference type="Proteomes" id="UP000007800"/>
    </source>
</evidence>